<dbReference type="GO" id="GO:0006109">
    <property type="term" value="P:regulation of carbohydrate metabolic process"/>
    <property type="evidence" value="ECO:0007669"/>
    <property type="project" value="InterPro"/>
</dbReference>
<comment type="caution">
    <text evidence="2">The sequence shown here is derived from an EMBL/GenBank/DDBJ whole genome shotgun (WGS) entry which is preliminary data.</text>
</comment>
<dbReference type="Pfam" id="PF07475">
    <property type="entry name" value="Hpr_kinase_C"/>
    <property type="match status" value="1"/>
</dbReference>
<dbReference type="AlphaFoldDB" id="A0A540VPS9"/>
<dbReference type="Gene3D" id="3.40.50.300">
    <property type="entry name" value="P-loop containing nucleotide triphosphate hydrolases"/>
    <property type="match status" value="1"/>
</dbReference>
<dbReference type="InterPro" id="IPR027417">
    <property type="entry name" value="P-loop_NTPase"/>
</dbReference>
<dbReference type="EMBL" id="VIFK01000255">
    <property type="protein sequence ID" value="TQE98203.1"/>
    <property type="molecule type" value="Genomic_DNA"/>
</dbReference>
<name>A0A540VPS9_9GAMM</name>
<dbReference type="SUPFAM" id="SSF53795">
    <property type="entry name" value="PEP carboxykinase-like"/>
    <property type="match status" value="1"/>
</dbReference>
<sequence>MTRIAATLVQVHGHGVLLRGPAGSGKSDTALALVHAGHTLVSDDGVDLHPGPQSLMGAAPAAGYGLLYLRGIGLLDVAEQVGAQAVLRRCAIRLVIDLIDERQPETPEGQWSITHLAGVAIPRLALAPNRPLSALIPTAVRHRLVTQQVSACG</sequence>
<evidence type="ECO:0000313" key="3">
    <source>
        <dbReference type="Proteomes" id="UP000315400"/>
    </source>
</evidence>
<dbReference type="Proteomes" id="UP000315400">
    <property type="component" value="Unassembled WGS sequence"/>
</dbReference>
<proteinExistence type="predicted"/>
<reference evidence="2 3" key="1">
    <citation type="submission" date="2019-06" db="EMBL/GenBank/DDBJ databases">
        <title>Metagenome assembled Genome of Spiribacter salinus SL48-SHIP from the microbial mat of Salt Lake 48 (Novosibirsk region, Russia).</title>
        <authorList>
            <person name="Shipova A."/>
            <person name="Rozanov A.S."/>
            <person name="Bryanskaya A.V."/>
            <person name="Peltek S.E."/>
        </authorList>
    </citation>
    <scope>NUCLEOTIDE SEQUENCE [LARGE SCALE GENOMIC DNA]</scope>
    <source>
        <strain evidence="2">SL48-SHIP-2</strain>
    </source>
</reference>
<dbReference type="CDD" id="cd01918">
    <property type="entry name" value="HprK_C"/>
    <property type="match status" value="1"/>
</dbReference>
<protein>
    <recommendedName>
        <fullName evidence="1">HPr kinase/phosphorylase C-terminal domain-containing protein</fullName>
    </recommendedName>
</protein>
<dbReference type="GO" id="GO:0000155">
    <property type="term" value="F:phosphorelay sensor kinase activity"/>
    <property type="evidence" value="ECO:0007669"/>
    <property type="project" value="InterPro"/>
</dbReference>
<dbReference type="GO" id="GO:0005524">
    <property type="term" value="F:ATP binding"/>
    <property type="evidence" value="ECO:0007669"/>
    <property type="project" value="InterPro"/>
</dbReference>
<organism evidence="2 3">
    <name type="scientific">Spiribacter salinus</name>
    <dbReference type="NCBI Taxonomy" id="1335746"/>
    <lineage>
        <taxon>Bacteria</taxon>
        <taxon>Pseudomonadati</taxon>
        <taxon>Pseudomonadota</taxon>
        <taxon>Gammaproteobacteria</taxon>
        <taxon>Chromatiales</taxon>
        <taxon>Ectothiorhodospiraceae</taxon>
        <taxon>Spiribacter</taxon>
    </lineage>
</organism>
<gene>
    <name evidence="2" type="ORF">FKY71_15060</name>
</gene>
<evidence type="ECO:0000313" key="2">
    <source>
        <dbReference type="EMBL" id="TQE98203.1"/>
    </source>
</evidence>
<dbReference type="PANTHER" id="PTHR30305">
    <property type="entry name" value="PROTEIN YJDM-RELATED"/>
    <property type="match status" value="1"/>
</dbReference>
<dbReference type="PANTHER" id="PTHR30305:SF1">
    <property type="entry name" value="HPR KINASE_PHOSPHORYLASE"/>
    <property type="match status" value="1"/>
</dbReference>
<evidence type="ECO:0000259" key="1">
    <source>
        <dbReference type="Pfam" id="PF07475"/>
    </source>
</evidence>
<feature type="domain" description="HPr kinase/phosphorylase C-terminal" evidence="1">
    <location>
        <begin position="3"/>
        <end position="147"/>
    </location>
</feature>
<accession>A0A540VPS9</accession>
<dbReference type="STRING" id="1260251.SPISAL_07010"/>
<dbReference type="InterPro" id="IPR011104">
    <property type="entry name" value="Hpr_kin/Pase_C"/>
</dbReference>